<organism evidence="1 4">
    <name type="scientific">Citrobacter freundii</name>
    <dbReference type="NCBI Taxonomy" id="546"/>
    <lineage>
        <taxon>Bacteria</taxon>
        <taxon>Pseudomonadati</taxon>
        <taxon>Pseudomonadota</taxon>
        <taxon>Gammaproteobacteria</taxon>
        <taxon>Enterobacterales</taxon>
        <taxon>Enterobacteriaceae</taxon>
        <taxon>Citrobacter</taxon>
        <taxon>Citrobacter freundii complex</taxon>
    </lineage>
</organism>
<dbReference type="AlphaFoldDB" id="A0A7D6VI44"/>
<dbReference type="Proteomes" id="UP000510650">
    <property type="component" value="Chromosome"/>
</dbReference>
<dbReference type="Gene3D" id="2.10.290.10">
    <property type="entry name" value="YfgJ-like"/>
    <property type="match status" value="1"/>
</dbReference>
<reference evidence="2" key="2">
    <citation type="journal article" date="2021" name="Microb. Genom.">
        <title>A genomic epidemiological study shows that prevalence of antimicrobial resistance in Enterobacterales is associated with the livestock host, as well as antimicrobial usage.</title>
        <authorList>
            <person name="AbuOun M."/>
            <person name="Jones H."/>
            <person name="Stubberfield E."/>
            <person name="Gilson D."/>
            <person name="Shaw L.P."/>
            <person name="Hubbard A.T.M."/>
            <person name="Chau K.K."/>
            <person name="Sebra R."/>
            <person name="Peto T.E.A."/>
            <person name="Crook D.W."/>
            <person name="Read D.S."/>
            <person name="Gweon H.S."/>
            <person name="Walker A.S."/>
            <person name="Stoesser N."/>
            <person name="Smith R.P."/>
            <person name="Anjum M.F."/>
            <person name="On Behalf Of The Rehab Consortium."/>
        </authorList>
    </citation>
    <scope>NUCLEOTIDE SEQUENCE</scope>
    <source>
        <strain evidence="2">RHBSTW-00398</strain>
    </source>
</reference>
<evidence type="ECO:0000313" key="3">
    <source>
        <dbReference type="Proteomes" id="UP000510650"/>
    </source>
</evidence>
<evidence type="ECO:0000313" key="1">
    <source>
        <dbReference type="EMBL" id="MBA8064733.1"/>
    </source>
</evidence>
<dbReference type="SUPFAM" id="SSF161187">
    <property type="entry name" value="YfgJ-like"/>
    <property type="match status" value="1"/>
</dbReference>
<reference evidence="3 4" key="1">
    <citation type="submission" date="2020-06" db="EMBL/GenBank/DDBJ databases">
        <title>REHAB project genomes.</title>
        <authorList>
            <person name="Shaw L.P."/>
        </authorList>
    </citation>
    <scope>NUCLEOTIDE SEQUENCE [LARGE SCALE GENOMIC DNA]</scope>
    <source>
        <strain evidence="1 4">RHBSTW-00116</strain>
        <strain evidence="3">RHBSTW-00398</strain>
    </source>
</reference>
<evidence type="ECO:0000313" key="4">
    <source>
        <dbReference type="Proteomes" id="UP000591803"/>
    </source>
</evidence>
<dbReference type="Proteomes" id="UP000591803">
    <property type="component" value="Unassembled WGS sequence"/>
</dbReference>
<dbReference type="EMBL" id="CP055538">
    <property type="protein sequence ID" value="QLO15039.1"/>
    <property type="molecule type" value="Genomic_DNA"/>
</dbReference>
<accession>A0A7D6VI44</accession>
<dbReference type="InterPro" id="IPR010807">
    <property type="entry name" value="YfgJ-like"/>
</dbReference>
<dbReference type="RefSeq" id="WP_115257789.1">
    <property type="nucleotide sequence ID" value="NZ_CP038856.1"/>
</dbReference>
<gene>
    <name evidence="1" type="ORF">HV077_20595</name>
    <name evidence="2" type="ORF">HV183_17190</name>
</gene>
<dbReference type="EMBL" id="JABXRI010000001">
    <property type="protein sequence ID" value="MBA8064733.1"/>
    <property type="molecule type" value="Genomic_DNA"/>
</dbReference>
<name>A0A7D6VI44_CITFR</name>
<dbReference type="Pfam" id="PF07191">
    <property type="entry name" value="Zn_ribbon_6"/>
    <property type="match status" value="1"/>
</dbReference>
<evidence type="ECO:0000313" key="2">
    <source>
        <dbReference type="EMBL" id="QLO15039.1"/>
    </source>
</evidence>
<proteinExistence type="predicted"/>
<dbReference type="OrthoDB" id="5405751at2"/>
<protein>
    <submittedName>
        <fullName evidence="1">Zinc ribbon domain-containing protein</fullName>
    </submittedName>
</protein>
<dbReference type="InterPro" id="IPR029037">
    <property type="entry name" value="DUF1407/YfgJ-like_sf"/>
</dbReference>
<sequence length="73" mass="8176">MSVTCPDCHTPVEPQNGAAHCENCHKDIQLEARCPECHQQLQILKACGAVDYFCPHGHGLISKKRVEFFINNN</sequence>